<dbReference type="InterPro" id="IPR006767">
    <property type="entry name" value="Cwf19-like_C_dom-2"/>
</dbReference>
<dbReference type="OrthoDB" id="444325at2759"/>
<dbReference type="PANTHER" id="PTHR12072">
    <property type="entry name" value="CWF19, CELL CYCLE CONTROL PROTEIN"/>
    <property type="match status" value="1"/>
</dbReference>
<dbReference type="CDD" id="cd00590">
    <property type="entry name" value="RRM_SF"/>
    <property type="match status" value="1"/>
</dbReference>
<gene>
    <name evidence="3" type="ORF">OSTQU699_LOCUS484</name>
</gene>
<evidence type="ECO:0000259" key="2">
    <source>
        <dbReference type="PROSITE" id="PS50102"/>
    </source>
</evidence>
<dbReference type="Pfam" id="PF04677">
    <property type="entry name" value="CwfJ_C_1"/>
    <property type="match status" value="1"/>
</dbReference>
<dbReference type="Proteomes" id="UP000708148">
    <property type="component" value="Unassembled WGS sequence"/>
</dbReference>
<dbReference type="InterPro" id="IPR040194">
    <property type="entry name" value="Cwf19-like"/>
</dbReference>
<dbReference type="CDD" id="cd07380">
    <property type="entry name" value="MPP_CWF19_N"/>
    <property type="match status" value="1"/>
</dbReference>
<protein>
    <recommendedName>
        <fullName evidence="2">RRM domain-containing protein</fullName>
    </recommendedName>
</protein>
<dbReference type="Pfam" id="PF00076">
    <property type="entry name" value="RRM_1"/>
    <property type="match status" value="1"/>
</dbReference>
<dbReference type="Gene3D" id="3.30.70.330">
    <property type="match status" value="1"/>
</dbReference>
<dbReference type="GO" id="GO:0061632">
    <property type="term" value="F:RNA lariat debranching enzyme activator activity"/>
    <property type="evidence" value="ECO:0007669"/>
    <property type="project" value="TreeGrafter"/>
</dbReference>
<dbReference type="EMBL" id="CAJHUC010000309">
    <property type="protein sequence ID" value="CAD7695123.1"/>
    <property type="molecule type" value="Genomic_DNA"/>
</dbReference>
<evidence type="ECO:0000313" key="3">
    <source>
        <dbReference type="EMBL" id="CAD7695123.1"/>
    </source>
</evidence>
<evidence type="ECO:0000313" key="4">
    <source>
        <dbReference type="Proteomes" id="UP000708148"/>
    </source>
</evidence>
<dbReference type="GO" id="GO:0000398">
    <property type="term" value="P:mRNA splicing, via spliceosome"/>
    <property type="evidence" value="ECO:0007669"/>
    <property type="project" value="TreeGrafter"/>
</dbReference>
<dbReference type="GO" id="GO:0003723">
    <property type="term" value="F:RNA binding"/>
    <property type="evidence" value="ECO:0007669"/>
    <property type="project" value="UniProtKB-UniRule"/>
</dbReference>
<accession>A0A8S1INE9</accession>
<dbReference type="InterPro" id="IPR035979">
    <property type="entry name" value="RBD_domain_sf"/>
</dbReference>
<reference evidence="3" key="1">
    <citation type="submission" date="2020-12" db="EMBL/GenBank/DDBJ databases">
        <authorList>
            <person name="Iha C."/>
        </authorList>
    </citation>
    <scope>NUCLEOTIDE SEQUENCE</scope>
</reference>
<dbReference type="GO" id="GO:0071014">
    <property type="term" value="C:post-mRNA release spliceosomal complex"/>
    <property type="evidence" value="ECO:0007669"/>
    <property type="project" value="TreeGrafter"/>
</dbReference>
<dbReference type="InterPro" id="IPR006768">
    <property type="entry name" value="Cwf19-like_C_dom-1"/>
</dbReference>
<dbReference type="Gene3D" id="3.30.428.10">
    <property type="entry name" value="HIT-like"/>
    <property type="match status" value="1"/>
</dbReference>
<keyword evidence="4" id="KW-1185">Reference proteome</keyword>
<evidence type="ECO:0000256" key="1">
    <source>
        <dbReference type="PROSITE-ProRule" id="PRU00176"/>
    </source>
</evidence>
<keyword evidence="1" id="KW-0694">RNA-binding</keyword>
<dbReference type="InterPro" id="IPR000504">
    <property type="entry name" value="RRM_dom"/>
</dbReference>
<dbReference type="PANTHER" id="PTHR12072:SF4">
    <property type="entry name" value="CWF19-LIKE PROTEIN 1"/>
    <property type="match status" value="1"/>
</dbReference>
<organism evidence="3 4">
    <name type="scientific">Ostreobium quekettii</name>
    <dbReference type="NCBI Taxonomy" id="121088"/>
    <lineage>
        <taxon>Eukaryota</taxon>
        <taxon>Viridiplantae</taxon>
        <taxon>Chlorophyta</taxon>
        <taxon>core chlorophytes</taxon>
        <taxon>Ulvophyceae</taxon>
        <taxon>TCBD clade</taxon>
        <taxon>Bryopsidales</taxon>
        <taxon>Ostreobineae</taxon>
        <taxon>Ostreobiaceae</taxon>
        <taxon>Ostreobium</taxon>
    </lineage>
</organism>
<dbReference type="SUPFAM" id="SSF54928">
    <property type="entry name" value="RNA-binding domain, RBD"/>
    <property type="match status" value="1"/>
</dbReference>
<dbReference type="AlphaFoldDB" id="A0A8S1INE9"/>
<feature type="domain" description="RRM" evidence="2">
    <location>
        <begin position="324"/>
        <end position="401"/>
    </location>
</feature>
<name>A0A8S1INE9_9CHLO</name>
<dbReference type="SMART" id="SM00360">
    <property type="entry name" value="RRM"/>
    <property type="match status" value="1"/>
</dbReference>
<dbReference type="InterPro" id="IPR036265">
    <property type="entry name" value="HIT-like_sf"/>
</dbReference>
<sequence>MEAIVKVLVCGAVHGQLKALLARVEKVHKTKGPFAALFCVGGFFPRADKTLDGADPEGEVLEFLSQKKRAPIPVFFLGACGHGSQAAVDMLSQADNNITYLGRAGVTKLDSGLSVAFLDGTFSPEHFSATSSHGVEATSGCCRHYTHEDLAVLKKQVSDWEGDIDFLLTCEWPRGITHGVDTSSMPGFDGRMGSEQIAELASIVRPRYHYAGGQSLHFVRAPYVNPDRGAGAHVTRFVSLAPVTTQGQKWLNALQLVPAADMTPDKLHEIPENSTPCPYDALKRSKRSHDDADVNAQSWRWEQNKRPRIAESRLAPGVVKDKRKTVFVGNLPFVCSEQEIRDFFSQVGHVVGVHRTANAEGRINTWAFVQFSTVEAAEKACHDLHLAELNGREVRVDKASQSAQGHKAGESVEGCWFCLSSDASDKDLVASVGRDCYIALDKGPVSDHHVLIIPIEHYPKTVMMPSACYIEMERYLSALKSAFASVGRALIAFERYLTLRKMGGNHCHMSVISIPQSMAERVKQAFLDKGREYHLELTCLPAMEGEKGRESLLDIVGDEEYFAILLPDGSRMVQPLMRDQRLPLTFGREVLAKLLGKPQLADWRKCTMSEEEEKVRAAKFREMFEKYDVVQNE</sequence>
<dbReference type="SUPFAM" id="SSF54197">
    <property type="entry name" value="HIT-like"/>
    <property type="match status" value="1"/>
</dbReference>
<proteinExistence type="predicted"/>
<dbReference type="PROSITE" id="PS50102">
    <property type="entry name" value="RRM"/>
    <property type="match status" value="1"/>
</dbReference>
<dbReference type="InterPro" id="IPR012677">
    <property type="entry name" value="Nucleotide-bd_a/b_plait_sf"/>
</dbReference>
<dbReference type="Pfam" id="PF04676">
    <property type="entry name" value="CwfJ_C_2"/>
    <property type="match status" value="1"/>
</dbReference>
<comment type="caution">
    <text evidence="3">The sequence shown here is derived from an EMBL/GenBank/DDBJ whole genome shotgun (WGS) entry which is preliminary data.</text>
</comment>